<dbReference type="PROSITE" id="PS51736">
    <property type="entry name" value="RECOMBINASES_3"/>
    <property type="match status" value="1"/>
</dbReference>
<gene>
    <name evidence="3" type="ORF">SDC9_116075</name>
</gene>
<protein>
    <submittedName>
        <fullName evidence="3">Uncharacterized protein</fullName>
    </submittedName>
</protein>
<feature type="domain" description="Recombinase" evidence="2">
    <location>
        <begin position="95"/>
        <end position="219"/>
    </location>
</feature>
<dbReference type="SMART" id="SM00857">
    <property type="entry name" value="Resolvase"/>
    <property type="match status" value="1"/>
</dbReference>
<dbReference type="PANTHER" id="PTHR30461:SF23">
    <property type="entry name" value="DNA RECOMBINASE-RELATED"/>
    <property type="match status" value="1"/>
</dbReference>
<dbReference type="Gene3D" id="3.90.1750.20">
    <property type="entry name" value="Putative Large Serine Recombinase, Chain B, Domain 2"/>
    <property type="match status" value="1"/>
</dbReference>
<dbReference type="PANTHER" id="PTHR30461">
    <property type="entry name" value="DNA-INVERTASE FROM LAMBDOID PROPHAGE"/>
    <property type="match status" value="1"/>
</dbReference>
<organism evidence="3">
    <name type="scientific">bioreactor metagenome</name>
    <dbReference type="NCBI Taxonomy" id="1076179"/>
    <lineage>
        <taxon>unclassified sequences</taxon>
        <taxon>metagenomes</taxon>
        <taxon>ecological metagenomes</taxon>
    </lineage>
</organism>
<dbReference type="InterPro" id="IPR036162">
    <property type="entry name" value="Resolvase-like_N_sf"/>
</dbReference>
<accession>A0A645BWV3</accession>
<dbReference type="InterPro" id="IPR038109">
    <property type="entry name" value="DNA_bind_recomb_sf"/>
</dbReference>
<sequence length="366" mass="42332">MQDCRKGLVDIILTKSISRFARNTVDLLNTVRKLRELGISVRFERENLDSLSPDGELMLSILASYAQEESHSISENVKWGIRKRFEQGEFPAYNIYGYRWTGERFEIIDEEAEAVRFMYSSFADGMMLTEISEELARRGVLNRKGKPFGKTSILRILDQEKYRGFSILQRTYVEDHITHRKRMNLGRLPRFVVEGTHPRIIDDVLHQKVEAERERRRKAGAVKWRVASCFTAKLVCGNCGSSFTYTPSTSTNKSDLTEYQQGQYRCSNKRNNGIKACNAKNLPLRALRQACCSSLSPLFGASEEAEFDAAWVNEQVKQIMVFADALEFHLHDGRILRTPWKSTARRDAWVLRRQKMAGRQEREEKQ</sequence>
<dbReference type="SUPFAM" id="SSF53041">
    <property type="entry name" value="Resolvase-like"/>
    <property type="match status" value="1"/>
</dbReference>
<dbReference type="PROSITE" id="PS51737">
    <property type="entry name" value="RECOMBINASE_DNA_BIND"/>
    <property type="match status" value="1"/>
</dbReference>
<feature type="domain" description="Resolvase/invertase-type recombinase catalytic" evidence="1">
    <location>
        <begin position="1"/>
        <end position="88"/>
    </location>
</feature>
<dbReference type="GO" id="GO:0000150">
    <property type="term" value="F:DNA strand exchange activity"/>
    <property type="evidence" value="ECO:0007669"/>
    <property type="project" value="InterPro"/>
</dbReference>
<dbReference type="GO" id="GO:0003677">
    <property type="term" value="F:DNA binding"/>
    <property type="evidence" value="ECO:0007669"/>
    <property type="project" value="InterPro"/>
</dbReference>
<dbReference type="CDD" id="cd00338">
    <property type="entry name" value="Ser_Recombinase"/>
    <property type="match status" value="1"/>
</dbReference>
<evidence type="ECO:0000313" key="3">
    <source>
        <dbReference type="EMBL" id="MPM69131.1"/>
    </source>
</evidence>
<dbReference type="InterPro" id="IPR025827">
    <property type="entry name" value="Zn_ribbon_recom_dom"/>
</dbReference>
<dbReference type="InterPro" id="IPR050639">
    <property type="entry name" value="SSR_resolvase"/>
</dbReference>
<reference evidence="3" key="1">
    <citation type="submission" date="2019-08" db="EMBL/GenBank/DDBJ databases">
        <authorList>
            <person name="Kucharzyk K."/>
            <person name="Murdoch R.W."/>
            <person name="Higgins S."/>
            <person name="Loffler F."/>
        </authorList>
    </citation>
    <scope>NUCLEOTIDE SEQUENCE</scope>
</reference>
<comment type="caution">
    <text evidence="3">The sequence shown here is derived from an EMBL/GenBank/DDBJ whole genome shotgun (WGS) entry which is preliminary data.</text>
</comment>
<dbReference type="AlphaFoldDB" id="A0A645BWV3"/>
<proteinExistence type="predicted"/>
<dbReference type="Pfam" id="PF07508">
    <property type="entry name" value="Recombinase"/>
    <property type="match status" value="1"/>
</dbReference>
<dbReference type="InterPro" id="IPR006119">
    <property type="entry name" value="Resolv_N"/>
</dbReference>
<dbReference type="Pfam" id="PF00239">
    <property type="entry name" value="Resolvase"/>
    <property type="match status" value="1"/>
</dbReference>
<dbReference type="Gene3D" id="3.40.50.1390">
    <property type="entry name" value="Resolvase, N-terminal catalytic domain"/>
    <property type="match status" value="1"/>
</dbReference>
<dbReference type="InterPro" id="IPR011109">
    <property type="entry name" value="DNA_bind_recombinase_dom"/>
</dbReference>
<dbReference type="Pfam" id="PF13408">
    <property type="entry name" value="Zn_ribbon_recom"/>
    <property type="match status" value="1"/>
</dbReference>
<dbReference type="EMBL" id="VSSQ01022666">
    <property type="protein sequence ID" value="MPM69131.1"/>
    <property type="molecule type" value="Genomic_DNA"/>
</dbReference>
<evidence type="ECO:0000259" key="1">
    <source>
        <dbReference type="PROSITE" id="PS51736"/>
    </source>
</evidence>
<evidence type="ECO:0000259" key="2">
    <source>
        <dbReference type="PROSITE" id="PS51737"/>
    </source>
</evidence>
<name>A0A645BWV3_9ZZZZ</name>